<feature type="compositionally biased region" description="Low complexity" evidence="3">
    <location>
        <begin position="35"/>
        <end position="60"/>
    </location>
</feature>
<evidence type="ECO:0000313" key="6">
    <source>
        <dbReference type="RefSeq" id="XP_020102043.1"/>
    </source>
</evidence>
<dbReference type="PROSITE" id="PS50102">
    <property type="entry name" value="RRM"/>
    <property type="match status" value="1"/>
</dbReference>
<dbReference type="SUPFAM" id="SSF54928">
    <property type="entry name" value="RNA-binding domain, RBD"/>
    <property type="match status" value="1"/>
</dbReference>
<feature type="non-terminal residue" evidence="6">
    <location>
        <position position="1"/>
    </location>
</feature>
<keyword evidence="1 2" id="KW-0694">RNA-binding</keyword>
<dbReference type="Gene3D" id="3.30.70.330">
    <property type="match status" value="1"/>
</dbReference>
<reference evidence="5" key="1">
    <citation type="journal article" date="2015" name="Nat. Genet.">
        <title>The pineapple genome and the evolution of CAM photosynthesis.</title>
        <authorList>
            <person name="Ming R."/>
            <person name="VanBuren R."/>
            <person name="Wai C.M."/>
            <person name="Tang H."/>
            <person name="Schatz M.C."/>
            <person name="Bowers J.E."/>
            <person name="Lyons E."/>
            <person name="Wang M.L."/>
            <person name="Chen J."/>
            <person name="Biggers E."/>
            <person name="Zhang J."/>
            <person name="Huang L."/>
            <person name="Zhang L."/>
            <person name="Miao W."/>
            <person name="Zhang J."/>
            <person name="Ye Z."/>
            <person name="Miao C."/>
            <person name="Lin Z."/>
            <person name="Wang H."/>
            <person name="Zhou H."/>
            <person name="Yim W.C."/>
            <person name="Priest H.D."/>
            <person name="Zheng C."/>
            <person name="Woodhouse M."/>
            <person name="Edger P.P."/>
            <person name="Guyot R."/>
            <person name="Guo H.B."/>
            <person name="Guo H."/>
            <person name="Zheng G."/>
            <person name="Singh R."/>
            <person name="Sharma A."/>
            <person name="Min X."/>
            <person name="Zheng Y."/>
            <person name="Lee H."/>
            <person name="Gurtowski J."/>
            <person name="Sedlazeck F.J."/>
            <person name="Harkess A."/>
            <person name="McKain M.R."/>
            <person name="Liao Z."/>
            <person name="Fang J."/>
            <person name="Liu J."/>
            <person name="Zhang X."/>
            <person name="Zhang Q."/>
            <person name="Hu W."/>
            <person name="Qin Y."/>
            <person name="Wang K."/>
            <person name="Chen L.Y."/>
            <person name="Shirley N."/>
            <person name="Lin Y.R."/>
            <person name="Liu L.Y."/>
            <person name="Hernandez A.G."/>
            <person name="Wright C.L."/>
            <person name="Bulone V."/>
            <person name="Tuskan G.A."/>
            <person name="Heath K."/>
            <person name="Zee F."/>
            <person name="Moore P.H."/>
            <person name="Sunkar R."/>
            <person name="Leebens-Mack J.H."/>
            <person name="Mockler T."/>
            <person name="Bennetzen J.L."/>
            <person name="Freeling M."/>
            <person name="Sankoff D."/>
            <person name="Paterson A.H."/>
            <person name="Zhu X."/>
            <person name="Yang X."/>
            <person name="Smith J.A."/>
            <person name="Cushman J.C."/>
            <person name="Paull R.E."/>
            <person name="Yu Q."/>
        </authorList>
    </citation>
    <scope>NUCLEOTIDE SEQUENCE [LARGE SCALE GENOMIC DNA]</scope>
    <source>
        <strain evidence="5">cv. F153</strain>
    </source>
</reference>
<feature type="compositionally biased region" description="Low complexity" evidence="3">
    <location>
        <begin position="9"/>
        <end position="23"/>
    </location>
</feature>
<dbReference type="InterPro" id="IPR050886">
    <property type="entry name" value="RNA-binding_reg"/>
</dbReference>
<dbReference type="PANTHER" id="PTHR48024:SF9">
    <property type="entry name" value="UBP1-ASSOCIATED PROTEINS 1A-RELATED"/>
    <property type="match status" value="1"/>
</dbReference>
<dbReference type="GO" id="GO:0003723">
    <property type="term" value="F:RNA binding"/>
    <property type="evidence" value="ECO:0007669"/>
    <property type="project" value="UniProtKB-UniRule"/>
</dbReference>
<dbReference type="Pfam" id="PF00076">
    <property type="entry name" value="RRM_1"/>
    <property type="match status" value="1"/>
</dbReference>
<proteinExistence type="predicted"/>
<feature type="domain" description="RRM" evidence="4">
    <location>
        <begin position="124"/>
        <end position="194"/>
    </location>
</feature>
<protein>
    <submittedName>
        <fullName evidence="6">UBP1-associated protein 2A-like</fullName>
    </submittedName>
</protein>
<dbReference type="GeneID" id="109719674"/>
<gene>
    <name evidence="6" type="primary">LOC109719674</name>
</gene>
<accession>A0A6P5G8C7</accession>
<sequence>GCRAEATRSEAACSSTTSARSSPTPAPPKPPAPSPSASSPSPVSRASSPAPAEPSSGSRSVASCPGSPSPTSLSPATRASTAAAASVQVISVRSARSLLRSAAARDLRTLEEILSAADTDPFNSKLFVHGLGWETTSEGLRAMFARYSEIEDCRVGFVQFSHRSSASHALREPQRLIDNCMTACQLTSTKLTPH</sequence>
<evidence type="ECO:0000313" key="5">
    <source>
        <dbReference type="Proteomes" id="UP000515123"/>
    </source>
</evidence>
<dbReference type="InterPro" id="IPR012677">
    <property type="entry name" value="Nucleotide-bd_a/b_plait_sf"/>
</dbReference>
<evidence type="ECO:0000256" key="2">
    <source>
        <dbReference type="PROSITE-ProRule" id="PRU00176"/>
    </source>
</evidence>
<dbReference type="SMART" id="SM00360">
    <property type="entry name" value="RRM"/>
    <property type="match status" value="1"/>
</dbReference>
<organism evidence="5 6">
    <name type="scientific">Ananas comosus</name>
    <name type="common">Pineapple</name>
    <name type="synonym">Ananas ananas</name>
    <dbReference type="NCBI Taxonomy" id="4615"/>
    <lineage>
        <taxon>Eukaryota</taxon>
        <taxon>Viridiplantae</taxon>
        <taxon>Streptophyta</taxon>
        <taxon>Embryophyta</taxon>
        <taxon>Tracheophyta</taxon>
        <taxon>Spermatophyta</taxon>
        <taxon>Magnoliopsida</taxon>
        <taxon>Liliopsida</taxon>
        <taxon>Poales</taxon>
        <taxon>Bromeliaceae</taxon>
        <taxon>Bromelioideae</taxon>
        <taxon>Ananas</taxon>
    </lineage>
</organism>
<reference evidence="6" key="2">
    <citation type="submission" date="2025-08" db="UniProtKB">
        <authorList>
            <consortium name="RefSeq"/>
        </authorList>
    </citation>
    <scope>IDENTIFICATION</scope>
    <source>
        <tissue evidence="6">Leaf</tissue>
    </source>
</reference>
<dbReference type="PANTHER" id="PTHR48024">
    <property type="entry name" value="GEO13361P1-RELATED"/>
    <property type="match status" value="1"/>
</dbReference>
<dbReference type="GO" id="GO:0005634">
    <property type="term" value="C:nucleus"/>
    <property type="evidence" value="ECO:0007669"/>
    <property type="project" value="TreeGrafter"/>
</dbReference>
<feature type="region of interest" description="Disordered" evidence="3">
    <location>
        <begin position="1"/>
        <end position="77"/>
    </location>
</feature>
<keyword evidence="5" id="KW-1185">Reference proteome</keyword>
<dbReference type="InterPro" id="IPR035979">
    <property type="entry name" value="RBD_domain_sf"/>
</dbReference>
<evidence type="ECO:0000259" key="4">
    <source>
        <dbReference type="PROSITE" id="PS50102"/>
    </source>
</evidence>
<dbReference type="InterPro" id="IPR000504">
    <property type="entry name" value="RRM_dom"/>
</dbReference>
<dbReference type="RefSeq" id="XP_020102043.1">
    <property type="nucleotide sequence ID" value="XM_020246454.1"/>
</dbReference>
<evidence type="ECO:0000256" key="3">
    <source>
        <dbReference type="SAM" id="MobiDB-lite"/>
    </source>
</evidence>
<feature type="compositionally biased region" description="Pro residues" evidence="3">
    <location>
        <begin position="24"/>
        <end position="34"/>
    </location>
</feature>
<dbReference type="OrthoDB" id="1875751at2759"/>
<evidence type="ECO:0000256" key="1">
    <source>
        <dbReference type="ARBA" id="ARBA00022884"/>
    </source>
</evidence>
<dbReference type="AlphaFoldDB" id="A0A6P5G8C7"/>
<name>A0A6P5G8C7_ANACO</name>
<dbReference type="Proteomes" id="UP000515123">
    <property type="component" value="Linkage group 13"/>
</dbReference>